<dbReference type="eggNOG" id="ENOG5032RR7">
    <property type="taxonomic scope" value="Bacteria"/>
</dbReference>
<proteinExistence type="predicted"/>
<keyword evidence="2" id="KW-1185">Reference proteome</keyword>
<dbReference type="Pfam" id="PF04390">
    <property type="entry name" value="LptE"/>
    <property type="match status" value="1"/>
</dbReference>
<dbReference type="GeneID" id="92814756"/>
<dbReference type="EMBL" id="ADLD01000013">
    <property type="protein sequence ID" value="EHB92174.1"/>
    <property type="molecule type" value="Genomic_DNA"/>
</dbReference>
<sequence>MNIKSRYFKSKIAVIVAALACPLLFEGCSVKYSLSGASIAPEIQTVSIARFPNNALLVAPILSSTLTDALQDRFTRQTRLAVVPENGDLRFEGEITNYTSTPAAVSGEEMAVMNRLTITVRVRFTNAFQPEFNYDKTFSAFSDYSSSRLLQEAEPTLIPEIVDQLVENIFNDAVSNW</sequence>
<organism evidence="1 2">
    <name type="scientific">Alistipes indistinctus YIT 12060</name>
    <dbReference type="NCBI Taxonomy" id="742725"/>
    <lineage>
        <taxon>Bacteria</taxon>
        <taxon>Pseudomonadati</taxon>
        <taxon>Bacteroidota</taxon>
        <taxon>Bacteroidia</taxon>
        <taxon>Bacteroidales</taxon>
        <taxon>Rikenellaceae</taxon>
        <taxon>Alistipes</taxon>
    </lineage>
</organism>
<dbReference type="PATRIC" id="fig|742725.3.peg.2291"/>
<dbReference type="OrthoDB" id="9790776at2"/>
<dbReference type="RefSeq" id="WP_009135029.1">
    <property type="nucleotide sequence ID" value="NZ_CP102250.1"/>
</dbReference>
<dbReference type="AlphaFoldDB" id="G5H9D7"/>
<protein>
    <recommendedName>
        <fullName evidence="3">Lipopolysaccharide-assembly</fullName>
    </recommendedName>
</protein>
<name>G5H9D7_9BACT</name>
<dbReference type="Proteomes" id="UP000006008">
    <property type="component" value="Unassembled WGS sequence"/>
</dbReference>
<dbReference type="InterPro" id="IPR007485">
    <property type="entry name" value="LPS_assembly_LptE"/>
</dbReference>
<evidence type="ECO:0000313" key="1">
    <source>
        <dbReference type="EMBL" id="EHB92174.1"/>
    </source>
</evidence>
<dbReference type="GO" id="GO:0043165">
    <property type="term" value="P:Gram-negative-bacterium-type cell outer membrane assembly"/>
    <property type="evidence" value="ECO:0007669"/>
    <property type="project" value="InterPro"/>
</dbReference>
<evidence type="ECO:0000313" key="2">
    <source>
        <dbReference type="Proteomes" id="UP000006008"/>
    </source>
</evidence>
<reference evidence="1 2" key="1">
    <citation type="submission" date="2011-08" db="EMBL/GenBank/DDBJ databases">
        <title>The Genome Sequence of Alistipes indistinctus YIT 12060.</title>
        <authorList>
            <consortium name="The Broad Institute Genome Sequencing Platform"/>
            <person name="Earl A."/>
            <person name="Ward D."/>
            <person name="Feldgarden M."/>
            <person name="Gevers D."/>
            <person name="Morotomi M."/>
            <person name="Young S.K."/>
            <person name="Zeng Q."/>
            <person name="Gargeya S."/>
            <person name="Fitzgerald M."/>
            <person name="Haas B."/>
            <person name="Abouelleil A."/>
            <person name="Alvarado L."/>
            <person name="Arachchi H.M."/>
            <person name="Berlin A."/>
            <person name="Brown A."/>
            <person name="Chapman S.B."/>
            <person name="Chen Z."/>
            <person name="Dunbar C."/>
            <person name="Freedman E."/>
            <person name="Gearin G."/>
            <person name="Gellesch M."/>
            <person name="Goldberg J."/>
            <person name="Griggs A."/>
            <person name="Gujja S."/>
            <person name="Heiman D."/>
            <person name="Howarth C."/>
            <person name="Larson L."/>
            <person name="Lui A."/>
            <person name="MacDonald P.J.P."/>
            <person name="Montmayeur A."/>
            <person name="Murphy C."/>
            <person name="Neiman D."/>
            <person name="Pearson M."/>
            <person name="Priest M."/>
            <person name="Roberts A."/>
            <person name="Saif S."/>
            <person name="Shea T."/>
            <person name="Shenoy N."/>
            <person name="Sisk P."/>
            <person name="Stolte C."/>
            <person name="Sykes S."/>
            <person name="Wortman J."/>
            <person name="Nusbaum C."/>
            <person name="Birren B."/>
        </authorList>
    </citation>
    <scope>NUCLEOTIDE SEQUENCE [LARGE SCALE GENOMIC DNA]</scope>
    <source>
        <strain evidence="1 2">YIT 12060</strain>
    </source>
</reference>
<evidence type="ECO:0008006" key="3">
    <source>
        <dbReference type="Google" id="ProtNLM"/>
    </source>
</evidence>
<comment type="caution">
    <text evidence="1">The sequence shown here is derived from an EMBL/GenBank/DDBJ whole genome shotgun (WGS) entry which is preliminary data.</text>
</comment>
<dbReference type="HOGENOM" id="CLU_114082_1_0_10"/>
<dbReference type="STRING" id="742725.HMPREF9450_02223"/>
<dbReference type="GO" id="GO:0019867">
    <property type="term" value="C:outer membrane"/>
    <property type="evidence" value="ECO:0007669"/>
    <property type="project" value="InterPro"/>
</dbReference>
<gene>
    <name evidence="1" type="ORF">HMPREF9450_02223</name>
</gene>
<accession>G5H9D7</accession>